<dbReference type="InterPro" id="IPR056213">
    <property type="entry name" value="NttE-like"/>
</dbReference>
<feature type="signal peptide" evidence="1">
    <location>
        <begin position="1"/>
        <end position="19"/>
    </location>
</feature>
<organism evidence="2 3">
    <name type="scientific">Legionella lytica</name>
    <dbReference type="NCBI Taxonomy" id="96232"/>
    <lineage>
        <taxon>Bacteria</taxon>
        <taxon>Pseudomonadati</taxon>
        <taxon>Pseudomonadota</taxon>
        <taxon>Gammaproteobacteria</taxon>
        <taxon>Legionellales</taxon>
        <taxon>Legionellaceae</taxon>
        <taxon>Legionella</taxon>
    </lineage>
</organism>
<comment type="caution">
    <text evidence="2">The sequence shown here is derived from an EMBL/GenBank/DDBJ whole genome shotgun (WGS) entry which is preliminary data.</text>
</comment>
<gene>
    <name evidence="2" type="ORF">ACD661_06875</name>
</gene>
<dbReference type="Proteomes" id="UP001615550">
    <property type="component" value="Unassembled WGS sequence"/>
</dbReference>
<dbReference type="NCBIfam" id="NF037977">
    <property type="entry name" value="Lpg0189_fam"/>
    <property type="match status" value="1"/>
</dbReference>
<keyword evidence="3" id="KW-1185">Reference proteome</keyword>
<evidence type="ECO:0000313" key="3">
    <source>
        <dbReference type="Proteomes" id="UP001615550"/>
    </source>
</evidence>
<keyword evidence="1" id="KW-0732">Signal</keyword>
<accession>A0ABW8D9L9</accession>
<proteinExistence type="predicted"/>
<name>A0ABW8D9L9_9GAMM</name>
<evidence type="ECO:0000313" key="2">
    <source>
        <dbReference type="EMBL" id="MFJ1268274.1"/>
    </source>
</evidence>
<dbReference type="Pfam" id="PF24274">
    <property type="entry name" value="NttE"/>
    <property type="match status" value="1"/>
</dbReference>
<reference evidence="2 3" key="1">
    <citation type="submission" date="2024-08" db="EMBL/GenBank/DDBJ databases">
        <title>Draft Genome Sequence of Legionella lytica strain DSB2004, Isolated From a Fire Sprinkler System.</title>
        <authorList>
            <person name="Everhart A.D."/>
            <person name="Kidane D.T."/>
            <person name="Farone A.L."/>
            <person name="Farone M.B."/>
        </authorList>
    </citation>
    <scope>NUCLEOTIDE SEQUENCE [LARGE SCALE GENOMIC DNA]</scope>
    <source>
        <strain evidence="2 3">DSB2004</strain>
    </source>
</reference>
<protein>
    <submittedName>
        <fullName evidence="2">Lpg0189 family type II secretion system effector</fullName>
    </submittedName>
</protein>
<sequence length="289" mass="33606">MKFNYLIAALVLVPLFAFSQPNDNPQLMSLTQTSEKDTQTMSYSNESAAPSQLKLLTRSIDYPTQIIRMDSEIKDQKITCKEVHNKINKLLVNNIANEHFIHAIYISCHYDPQTFLATQFIINSYFDPVSDEAISYLENYLNEYNGSNLFGNQFTIEPAKGLIISLSFAAGMKKNPIKPPFTEYRRDRSNFYFKSNYEMKNKLFTDVYENFYSNNADKVLPFLDRWLFANAGSLYRGILRDSNYAELQPERVFLMDNGETIFVSGLKQYFTNHCEKYDNHRCLQPNPRP</sequence>
<feature type="chain" id="PRO_5046559901" evidence="1">
    <location>
        <begin position="20"/>
        <end position="289"/>
    </location>
</feature>
<dbReference type="EMBL" id="JBGORX010000001">
    <property type="protein sequence ID" value="MFJ1268274.1"/>
    <property type="molecule type" value="Genomic_DNA"/>
</dbReference>
<dbReference type="CDD" id="cd21108">
    <property type="entry name" value="Lpg0189-like"/>
    <property type="match status" value="1"/>
</dbReference>
<evidence type="ECO:0000256" key="1">
    <source>
        <dbReference type="SAM" id="SignalP"/>
    </source>
</evidence>
<dbReference type="RefSeq" id="WP_400187087.1">
    <property type="nucleotide sequence ID" value="NZ_JBGORX010000001.1"/>
</dbReference>